<evidence type="ECO:0000313" key="4">
    <source>
        <dbReference type="EMBL" id="CBA28204.1"/>
    </source>
</evidence>
<proteinExistence type="predicted"/>
<name>C9Y910_CURXX</name>
<dbReference type="Gene3D" id="1.10.1200.10">
    <property type="entry name" value="ACP-like"/>
    <property type="match status" value="1"/>
</dbReference>
<dbReference type="InterPro" id="IPR009081">
    <property type="entry name" value="PP-bd_ACP"/>
</dbReference>
<dbReference type="EMBL" id="FN543104">
    <property type="protein sequence ID" value="CBA28204.1"/>
    <property type="molecule type" value="Genomic_DNA"/>
</dbReference>
<keyword evidence="1" id="KW-0596">Phosphopantetheine</keyword>
<dbReference type="InterPro" id="IPR006162">
    <property type="entry name" value="Ppantetheine_attach_site"/>
</dbReference>
<dbReference type="InterPro" id="IPR036736">
    <property type="entry name" value="ACP-like_sf"/>
</dbReference>
<reference evidence="4" key="1">
    <citation type="journal article" date="2010" name="Nature">
        <title>The dynamic genome of Hydra.</title>
        <authorList>
            <person name="Chapman J.A."/>
            <person name="Kirkness E.F."/>
            <person name="Simakov O."/>
            <person name="Hampson S.E."/>
            <person name="Mitros T."/>
            <person name="Weinmaier T."/>
            <person name="Rattei T."/>
            <person name="Balasubramanian P.G."/>
            <person name="Borman J."/>
            <person name="Busam D."/>
            <person name="Disbennett K."/>
            <person name="Pfannkoch C."/>
            <person name="Sumin N."/>
            <person name="Sutton G."/>
            <person name="Viswanathan L."/>
            <person name="Walenz B."/>
            <person name="Goodstein D.M."/>
            <person name="Hellsten U."/>
            <person name="Kawashima T."/>
            <person name="Prochnik S.E."/>
            <person name="Putnam N.H."/>
            <person name="Shu S."/>
            <person name="Blumberg B."/>
            <person name="Dana C.E."/>
            <person name="Gee L."/>
            <person name="Kibler D.F."/>
            <person name="Law L."/>
            <person name="Lindgens D."/>
            <person name="Martinez D.E."/>
            <person name="Peng J."/>
            <person name="Wigge P.A."/>
            <person name="Bertulat B."/>
            <person name="Guder C."/>
            <person name="Nakamura Y."/>
            <person name="Ozbek S."/>
            <person name="Watanabe H."/>
            <person name="Khalturin K."/>
            <person name="Hemmrich G."/>
            <person name="Franke A."/>
            <person name="Augustin R."/>
            <person name="Fraune S."/>
            <person name="Hayakawa E."/>
            <person name="Hayakawa S."/>
            <person name="Hirose M."/>
            <person name="Hwang J."/>
            <person name="Ikeo K."/>
            <person name="Nishimiya-Fujisawa C."/>
            <person name="Ogura A."/>
            <person name="Takahashi T."/>
            <person name="Steinmetz P.R."/>
            <person name="Zhang X."/>
            <person name="Aufschnaiter R."/>
            <person name="Eder M.K."/>
            <person name="Gorny A.K."/>
            <person name="Salvenmoser W."/>
            <person name="Heimberg A.M."/>
            <person name="Wheeler B.M."/>
            <person name="Peterson K.J."/>
            <person name="Boettger A."/>
            <person name="Tischler P."/>
            <person name="Wolf A."/>
            <person name="Gojobori T."/>
            <person name="Remington K.A."/>
            <person name="Strausberg R.L."/>
            <person name="Venter J."/>
            <person name="Technau U."/>
            <person name="Hobmayer B."/>
            <person name="Bosch T.C."/>
            <person name="Holstein T.W."/>
            <person name="Fujisawa T."/>
            <person name="Bode H.R."/>
            <person name="David C.N."/>
            <person name="Rokhsar D.S."/>
            <person name="Steele R.E."/>
        </authorList>
    </citation>
    <scope>NUCLEOTIDE SEQUENCE</scope>
</reference>
<feature type="domain" description="Carrier" evidence="3">
    <location>
        <begin position="9"/>
        <end position="87"/>
    </location>
</feature>
<dbReference type="PROSITE" id="PS50075">
    <property type="entry name" value="CARRIER"/>
    <property type="match status" value="1"/>
</dbReference>
<keyword evidence="2" id="KW-0597">Phosphoprotein</keyword>
<accession>C9Y910</accession>
<protein>
    <recommendedName>
        <fullName evidence="3">Carrier domain-containing protein</fullName>
    </recommendedName>
</protein>
<dbReference type="PROSITE" id="PS00012">
    <property type="entry name" value="PHOSPHOPANTETHEINE"/>
    <property type="match status" value="1"/>
</dbReference>
<evidence type="ECO:0000256" key="1">
    <source>
        <dbReference type="ARBA" id="ARBA00022450"/>
    </source>
</evidence>
<dbReference type="AlphaFoldDB" id="C9Y910"/>
<evidence type="ECO:0000256" key="2">
    <source>
        <dbReference type="ARBA" id="ARBA00022553"/>
    </source>
</evidence>
<dbReference type="SUPFAM" id="SSF47336">
    <property type="entry name" value="ACP-like"/>
    <property type="match status" value="1"/>
</dbReference>
<sequence>MNELTLTTPTARDALAKLIFETLAKRMRRPVEELNLQTSFESLQMDSLDLAEMLFLLEEELKTTIPLDQGVKLQSIGDVLELVTNTLQEASLKTVTSPQQ</sequence>
<dbReference type="Pfam" id="PF00550">
    <property type="entry name" value="PP-binding"/>
    <property type="match status" value="1"/>
</dbReference>
<organism evidence="4">
    <name type="scientific">Curvibacter symbiont subsp. Hydra magnipapillata</name>
    <dbReference type="NCBI Taxonomy" id="667019"/>
    <lineage>
        <taxon>Bacteria</taxon>
        <taxon>Pseudomonadati</taxon>
        <taxon>Pseudomonadota</taxon>
        <taxon>Betaproteobacteria</taxon>
        <taxon>Burkholderiales</taxon>
        <taxon>Comamonadaceae</taxon>
        <taxon>Curvibacter</taxon>
    </lineage>
</organism>
<evidence type="ECO:0000259" key="3">
    <source>
        <dbReference type="PROSITE" id="PS50075"/>
    </source>
</evidence>
<gene>
    <name evidence="4" type="ORF">Csp_A06110</name>
</gene>